<organism evidence="1 2">
    <name type="scientific">Ruminococcus bicirculans</name>
    <name type="common">ex Wegman et al. 2014</name>
    <dbReference type="NCBI Taxonomy" id="1160721"/>
    <lineage>
        <taxon>Bacteria</taxon>
        <taxon>Bacillati</taxon>
        <taxon>Bacillota</taxon>
        <taxon>Clostridia</taxon>
        <taxon>Eubacteriales</taxon>
        <taxon>Oscillospiraceae</taxon>
        <taxon>Ruminococcus</taxon>
    </lineage>
</organism>
<proteinExistence type="predicted"/>
<sequence>MTNRKIRDYQRNRKLKGIVDANFKTFATVVIALKQLFPHDWYKKTITDFTTSYAEFTAHMNDYDAEAYDFRVEDSCRKLNISDSDTYDIIFRLNGKLPAEIFLALQNNLKCMLIHLRLNCSIGSQRYAKLIAYLKSDAKICGQADLTALGLSFDDDIDYRKLKSKTEQPTYSDGIKAQQQLKALKAYQDEVIKCQQQLSSKSKNDLPASSTHAG</sequence>
<dbReference type="AlphaFoldDB" id="A0AAW6E327"/>
<evidence type="ECO:0000313" key="1">
    <source>
        <dbReference type="EMBL" id="MDB8742835.1"/>
    </source>
</evidence>
<accession>A0AAW6E327</accession>
<dbReference type="RefSeq" id="WP_195552032.1">
    <property type="nucleotide sequence ID" value="NZ_JADMNX010000009.1"/>
</dbReference>
<dbReference type="EMBL" id="JAQMLS010000009">
    <property type="protein sequence ID" value="MDB8742835.1"/>
    <property type="molecule type" value="Genomic_DNA"/>
</dbReference>
<reference evidence="1" key="1">
    <citation type="submission" date="2023-01" db="EMBL/GenBank/DDBJ databases">
        <title>Human gut microbiome strain richness.</title>
        <authorList>
            <person name="Chen-Liaw A."/>
        </authorList>
    </citation>
    <scope>NUCLEOTIDE SEQUENCE</scope>
    <source>
        <strain evidence="1">D59st1_B8_D59t2_181005</strain>
    </source>
</reference>
<gene>
    <name evidence="1" type="ORF">PNV70_12260</name>
</gene>
<evidence type="ECO:0000313" key="2">
    <source>
        <dbReference type="Proteomes" id="UP001211421"/>
    </source>
</evidence>
<dbReference type="Proteomes" id="UP001211421">
    <property type="component" value="Unassembled WGS sequence"/>
</dbReference>
<protein>
    <submittedName>
        <fullName evidence="1">Uncharacterized protein</fullName>
    </submittedName>
</protein>
<name>A0AAW6E327_9FIRM</name>
<comment type="caution">
    <text evidence="1">The sequence shown here is derived from an EMBL/GenBank/DDBJ whole genome shotgun (WGS) entry which is preliminary data.</text>
</comment>